<name>A0A4Y9FAG9_9DEIN</name>
<dbReference type="RefSeq" id="WP_135260274.1">
    <property type="nucleotide sequence ID" value="NZ_SJZF01000011.1"/>
</dbReference>
<dbReference type="Pfam" id="PF17289">
    <property type="entry name" value="Terminase_6C"/>
    <property type="match status" value="1"/>
</dbReference>
<evidence type="ECO:0000313" key="3">
    <source>
        <dbReference type="EMBL" id="TFU26157.1"/>
    </source>
</evidence>
<sequence length="424" mass="48620">MASKVRLLPYQQRWLRDESRFKIGLWARQTGKSFTVSLEAVMDSMRNPRRTWVFLSRGERQSLELAEKAQTHLRFLQAAHERFSEPFEAGVTQHRIELPNGSRLIFLPANPDTARGYTASVVLDEFAFHRDSHAIWAALYPSITRYPDLKVRVVSTPNGNRGKFYELWHHGGEVWSRHRVTIWDAVQEGLPVNPQELREGLADDLAWAQEYELEFVDETTAFIPYELILAAEGDTLQDAWNQEASFLGVDIGRHRDLTVFVVLERVGDVYWVRLLKRLHRAPFAEQERELHALLPRVARACIDATGMGEMLAENARRAFGWRVEPVKFSLPVKADLAQALRLAFEDRKLRIPARDLALRNALHSVKRVVTPSGNVRYDAERSEQGHADEFWALALALHAAETRRGPVEYKSVLRRAFAGWKGAL</sequence>
<dbReference type="Gene3D" id="3.40.50.300">
    <property type="entry name" value="P-loop containing nucleotide triphosphate hydrolases"/>
    <property type="match status" value="1"/>
</dbReference>
<dbReference type="InterPro" id="IPR035421">
    <property type="entry name" value="Terminase_6C"/>
</dbReference>
<evidence type="ECO:0000313" key="4">
    <source>
        <dbReference type="Proteomes" id="UP000297668"/>
    </source>
</evidence>
<gene>
    <name evidence="3" type="ORF">E0687_07130</name>
</gene>
<dbReference type="Pfam" id="PF03237">
    <property type="entry name" value="Terminase_6N"/>
    <property type="match status" value="1"/>
</dbReference>
<proteinExistence type="predicted"/>
<dbReference type="Gene3D" id="3.30.420.240">
    <property type="match status" value="1"/>
</dbReference>
<dbReference type="InterPro" id="IPR027417">
    <property type="entry name" value="P-loop_NTPase"/>
</dbReference>
<organism evidence="3 4">
    <name type="scientific">Thermus tengchongensis</name>
    <dbReference type="NCBI Taxonomy" id="1214928"/>
    <lineage>
        <taxon>Bacteria</taxon>
        <taxon>Thermotogati</taxon>
        <taxon>Deinococcota</taxon>
        <taxon>Deinococci</taxon>
        <taxon>Thermales</taxon>
        <taxon>Thermaceae</taxon>
        <taxon>Thermus</taxon>
    </lineage>
</organism>
<evidence type="ECO:0000256" key="1">
    <source>
        <dbReference type="ARBA" id="ARBA00022612"/>
    </source>
</evidence>
<reference evidence="3 4" key="1">
    <citation type="submission" date="2019-03" db="EMBL/GenBank/DDBJ databases">
        <title>Thermus tengchongensis species for the arsenic transformation mechanism.</title>
        <authorList>
            <person name="Yuan G.C."/>
        </authorList>
    </citation>
    <scope>NUCLEOTIDE SEQUENCE [LARGE SCALE GENOMIC DNA]</scope>
    <source>
        <strain evidence="3 4">15W</strain>
    </source>
</reference>
<accession>A0A4Y9FAG9</accession>
<dbReference type="Proteomes" id="UP000297668">
    <property type="component" value="Unassembled WGS sequence"/>
</dbReference>
<dbReference type="AlphaFoldDB" id="A0A4Y9FAG9"/>
<protein>
    <recommendedName>
        <fullName evidence="2">Terminase large subunit gp17-like C-terminal domain-containing protein</fullName>
    </recommendedName>
</protein>
<dbReference type="EMBL" id="SJZF01000011">
    <property type="protein sequence ID" value="TFU26157.1"/>
    <property type="molecule type" value="Genomic_DNA"/>
</dbReference>
<keyword evidence="1" id="KW-1188">Viral release from host cell</keyword>
<comment type="caution">
    <text evidence="3">The sequence shown here is derived from an EMBL/GenBank/DDBJ whole genome shotgun (WGS) entry which is preliminary data.</text>
</comment>
<feature type="domain" description="Terminase large subunit gp17-like C-terminal" evidence="2">
    <location>
        <begin position="248"/>
        <end position="399"/>
    </location>
</feature>
<evidence type="ECO:0000259" key="2">
    <source>
        <dbReference type="Pfam" id="PF17289"/>
    </source>
</evidence>